<feature type="compositionally biased region" description="Basic and acidic residues" evidence="1">
    <location>
        <begin position="41"/>
        <end position="63"/>
    </location>
</feature>
<evidence type="ECO:0000256" key="1">
    <source>
        <dbReference type="SAM" id="MobiDB-lite"/>
    </source>
</evidence>
<accession>U4LDI1</accession>
<organism evidence="3 4">
    <name type="scientific">Pyronema omphalodes (strain CBS 100304)</name>
    <name type="common">Pyronema confluens</name>
    <dbReference type="NCBI Taxonomy" id="1076935"/>
    <lineage>
        <taxon>Eukaryota</taxon>
        <taxon>Fungi</taxon>
        <taxon>Dikarya</taxon>
        <taxon>Ascomycota</taxon>
        <taxon>Pezizomycotina</taxon>
        <taxon>Pezizomycetes</taxon>
        <taxon>Pezizales</taxon>
        <taxon>Pyronemataceae</taxon>
        <taxon>Pyronema</taxon>
    </lineage>
</organism>
<dbReference type="EMBL" id="HF935279">
    <property type="protein sequence ID" value="CCX29587.1"/>
    <property type="molecule type" value="Genomic_DNA"/>
</dbReference>
<dbReference type="PROSITE" id="PS50833">
    <property type="entry name" value="BRIX"/>
    <property type="match status" value="1"/>
</dbReference>
<dbReference type="GO" id="GO:0000470">
    <property type="term" value="P:maturation of LSU-rRNA"/>
    <property type="evidence" value="ECO:0007669"/>
    <property type="project" value="TreeGrafter"/>
</dbReference>
<dbReference type="SUPFAM" id="SSF52954">
    <property type="entry name" value="Class II aaRS ABD-related"/>
    <property type="match status" value="1"/>
</dbReference>
<feature type="region of interest" description="Disordered" evidence="1">
    <location>
        <begin position="1"/>
        <end position="120"/>
    </location>
</feature>
<keyword evidence="4" id="KW-1185">Reference proteome</keyword>
<proteinExistence type="predicted"/>
<dbReference type="GO" id="GO:0005730">
    <property type="term" value="C:nucleolus"/>
    <property type="evidence" value="ECO:0007669"/>
    <property type="project" value="TreeGrafter"/>
</dbReference>
<dbReference type="OrthoDB" id="264354at2759"/>
<dbReference type="Gene3D" id="3.40.50.10480">
    <property type="entry name" value="Probable brix-domain ribosomal biogenesis protein"/>
    <property type="match status" value="1"/>
</dbReference>
<dbReference type="PANTHER" id="PTHR22734:SF3">
    <property type="entry name" value="RIBOSOME PRODUCTION FACTOR 1"/>
    <property type="match status" value="1"/>
</dbReference>
<dbReference type="OMA" id="HFSVSNW"/>
<feature type="compositionally biased region" description="Low complexity" evidence="1">
    <location>
        <begin position="7"/>
        <end position="19"/>
    </location>
</feature>
<protein>
    <submittedName>
        <fullName evidence="3">Similar to Ribosome production factor 1 acc. no. P38805</fullName>
    </submittedName>
</protein>
<sequence>MGKVVKKTSTSQKTSKTFSIPNKVHRQAHNVRVKTALASAKRQERFDRKKDEAKNPQLKEARRNANLPETIDRKRVWDERIPGAVPVTEEDQSAQNEETEKDGPDAAEAAAEASEEAEALKAMEAHEENQAAAAEDAETEGLFPTLLQPPTAPPRILLTTSRFNYVHDQAEELANLFPNTTYVPRHNDLGILEMAKVASNPKTIDPETGEVRKPYSHLIVANMEAKIIDNLTIIVLPAGPTFKFSVSNYLPAKRISGHGRPTSHIPELMLNNFLTPLGKTTAGLFQSLFPQLPEFKGRQVVTFHNQRDFIFFRRHRYVFREKRETEKEAGFGLDASKPDGGKGMEGLGVRVGLQEIGPRFTLKLRRVERGLKKDSVFQWNGKMDKVRTKFQL</sequence>
<feature type="compositionally biased region" description="Basic residues" evidence="1">
    <location>
        <begin position="23"/>
        <end position="32"/>
    </location>
</feature>
<evidence type="ECO:0000313" key="3">
    <source>
        <dbReference type="EMBL" id="CCX29587.1"/>
    </source>
</evidence>
<reference evidence="3 4" key="1">
    <citation type="journal article" date="2013" name="PLoS Genet.">
        <title>The genome and development-dependent transcriptomes of Pyronema confluens: a window into fungal evolution.</title>
        <authorList>
            <person name="Traeger S."/>
            <person name="Altegoer F."/>
            <person name="Freitag M."/>
            <person name="Gabaldon T."/>
            <person name="Kempken F."/>
            <person name="Kumar A."/>
            <person name="Marcet-Houben M."/>
            <person name="Poggeler S."/>
            <person name="Stajich J.E."/>
            <person name="Nowrousian M."/>
        </authorList>
    </citation>
    <scope>NUCLEOTIDE SEQUENCE [LARGE SCALE GENOMIC DNA]</scope>
    <source>
        <strain evidence="4">CBS 100304</strain>
        <tissue evidence="3">Vegetative mycelium</tissue>
    </source>
</reference>
<dbReference type="InterPro" id="IPR007109">
    <property type="entry name" value="Brix"/>
</dbReference>
<feature type="compositionally biased region" description="Basic and acidic residues" evidence="1">
    <location>
        <begin position="70"/>
        <end position="81"/>
    </location>
</feature>
<feature type="domain" description="Brix" evidence="2">
    <location>
        <begin position="154"/>
        <end position="373"/>
    </location>
</feature>
<dbReference type="AlphaFoldDB" id="U4LDI1"/>
<dbReference type="GO" id="GO:0000460">
    <property type="term" value="P:maturation of 5.8S rRNA"/>
    <property type="evidence" value="ECO:0007669"/>
    <property type="project" value="TreeGrafter"/>
</dbReference>
<dbReference type="GO" id="GO:0042134">
    <property type="term" value="F:rRNA primary transcript binding"/>
    <property type="evidence" value="ECO:0007669"/>
    <property type="project" value="InterPro"/>
</dbReference>
<dbReference type="GO" id="GO:0030687">
    <property type="term" value="C:preribosome, large subunit precursor"/>
    <property type="evidence" value="ECO:0007669"/>
    <property type="project" value="TreeGrafter"/>
</dbReference>
<gene>
    <name evidence="3" type="ORF">PCON_05658</name>
</gene>
<dbReference type="PANTHER" id="PTHR22734">
    <property type="entry name" value="U3 SMALL NUCLEOLAR RIBONUCLEOPROTEIN PROTEIN IMP4"/>
    <property type="match status" value="1"/>
</dbReference>
<name>U4LDI1_PYROM</name>
<evidence type="ECO:0000313" key="4">
    <source>
        <dbReference type="Proteomes" id="UP000018144"/>
    </source>
</evidence>
<dbReference type="STRING" id="1076935.U4LDI1"/>
<dbReference type="InterPro" id="IPR044281">
    <property type="entry name" value="IMP4/RPF1"/>
</dbReference>
<evidence type="ECO:0000259" key="2">
    <source>
        <dbReference type="PROSITE" id="PS50833"/>
    </source>
</evidence>
<dbReference type="eggNOG" id="KOG2780">
    <property type="taxonomic scope" value="Eukaryota"/>
</dbReference>
<dbReference type="Pfam" id="PF04427">
    <property type="entry name" value="Brix"/>
    <property type="match status" value="1"/>
</dbReference>
<dbReference type="SMART" id="SM00879">
    <property type="entry name" value="Brix"/>
    <property type="match status" value="1"/>
</dbReference>
<dbReference type="Proteomes" id="UP000018144">
    <property type="component" value="Unassembled WGS sequence"/>
</dbReference>
<feature type="compositionally biased region" description="Acidic residues" evidence="1">
    <location>
        <begin position="88"/>
        <end position="100"/>
    </location>
</feature>